<feature type="transmembrane region" description="Helical" evidence="2">
    <location>
        <begin position="68"/>
        <end position="90"/>
    </location>
</feature>
<dbReference type="Proteomes" id="UP000199682">
    <property type="component" value="Unassembled WGS sequence"/>
</dbReference>
<dbReference type="AlphaFoldDB" id="A0A1G9QWZ9"/>
<dbReference type="Pfam" id="PF11992">
    <property type="entry name" value="TgpA_N"/>
    <property type="match status" value="1"/>
</dbReference>
<proteinExistence type="predicted"/>
<dbReference type="Gene3D" id="3.10.620.30">
    <property type="match status" value="1"/>
</dbReference>
<evidence type="ECO:0000313" key="5">
    <source>
        <dbReference type="Proteomes" id="UP000199682"/>
    </source>
</evidence>
<name>A0A1G9QWZ9_9PSEU</name>
<dbReference type="SMART" id="SM00460">
    <property type="entry name" value="TGc"/>
    <property type="match status" value="1"/>
</dbReference>
<evidence type="ECO:0000256" key="1">
    <source>
        <dbReference type="SAM" id="MobiDB-lite"/>
    </source>
</evidence>
<feature type="transmembrane region" description="Helical" evidence="2">
    <location>
        <begin position="197"/>
        <end position="219"/>
    </location>
</feature>
<dbReference type="InterPro" id="IPR021878">
    <property type="entry name" value="TgpA_N"/>
</dbReference>
<dbReference type="InterPro" id="IPR038765">
    <property type="entry name" value="Papain-like_cys_pep_sf"/>
</dbReference>
<feature type="transmembrane region" description="Helical" evidence="2">
    <location>
        <begin position="577"/>
        <end position="597"/>
    </location>
</feature>
<feature type="transmembrane region" description="Helical" evidence="2">
    <location>
        <begin position="159"/>
        <end position="177"/>
    </location>
</feature>
<dbReference type="PANTHER" id="PTHR42736:SF1">
    <property type="entry name" value="PROTEIN-GLUTAMINE GAMMA-GLUTAMYLTRANSFERASE"/>
    <property type="match status" value="1"/>
</dbReference>
<dbReference type="EMBL" id="FNET01000017">
    <property type="protein sequence ID" value="SDM15137.1"/>
    <property type="molecule type" value="Genomic_DNA"/>
</dbReference>
<feature type="transmembrane region" description="Helical" evidence="2">
    <location>
        <begin position="37"/>
        <end position="56"/>
    </location>
</feature>
<organism evidence="4 5">
    <name type="scientific">Lentzea albidocapillata subsp. violacea</name>
    <dbReference type="NCBI Taxonomy" id="128104"/>
    <lineage>
        <taxon>Bacteria</taxon>
        <taxon>Bacillati</taxon>
        <taxon>Actinomycetota</taxon>
        <taxon>Actinomycetes</taxon>
        <taxon>Pseudonocardiales</taxon>
        <taxon>Pseudonocardiaceae</taxon>
        <taxon>Lentzea</taxon>
    </lineage>
</organism>
<evidence type="ECO:0000313" key="4">
    <source>
        <dbReference type="EMBL" id="SDM15137.1"/>
    </source>
</evidence>
<keyword evidence="2" id="KW-0812">Transmembrane</keyword>
<feature type="region of interest" description="Disordered" evidence="1">
    <location>
        <begin position="520"/>
        <end position="556"/>
    </location>
</feature>
<dbReference type="PANTHER" id="PTHR42736">
    <property type="entry name" value="PROTEIN-GLUTAMINE GAMMA-GLUTAMYLTRANSFERASE"/>
    <property type="match status" value="1"/>
</dbReference>
<dbReference type="Pfam" id="PF01841">
    <property type="entry name" value="Transglut_core"/>
    <property type="match status" value="1"/>
</dbReference>
<dbReference type="SUPFAM" id="SSF54001">
    <property type="entry name" value="Cysteine proteinases"/>
    <property type="match status" value="1"/>
</dbReference>
<dbReference type="Pfam" id="PF13559">
    <property type="entry name" value="DUF4129"/>
    <property type="match status" value="1"/>
</dbReference>
<evidence type="ECO:0000259" key="3">
    <source>
        <dbReference type="SMART" id="SM00460"/>
    </source>
</evidence>
<gene>
    <name evidence="4" type="ORF">SAMN04488074_11781</name>
</gene>
<sequence length="735" mass="78537">MNWQRFTPGSTAEVALALVAAAAGTLVYQGFFATAGYLPVLALACLVGALTAAAGHRRMWATAVLGSLGLALVMVYGVFGGAASAVFSGTRGSWNRLLTVTAPADTWPELLAAPALLTWAAAFSSVLLVLRTRHPLAPLAPPLAGFLFALLAVGNQAGGHLTATVVFLLAALLLVAVRTHRGSAVRAARPSGRPVIALVLVAAMVAASALSGVVGGQVLPFASGDRRFDPRDVLAPPVLGTDTLTPLAELKKQLNETPPRPLFVVRTDAATAGKVDRVRTAALDRFDGTTWTADDTYRVAGSHLTVDPDMTKRRQVKMRVELQELAGPYLPVVGWPSRLDVRAGTGGRFGFDPDSGVVVRTGSITPGLQYDLTAETNQGHIEWGRFTPTANHSAPLPDGIPDSLRSLATKGHELHAHARSDWLLFLETELRRLLYRLDRPPGHSYAAINRALMGGAGGYAEQYAAAFAVVARMWGFQVRIAVGYRLRYPKDGAFHVTTADAHAWAEVHFTGLGWVRYDPTGSSTASTPQPQEPPRVVPPQAAPPTGTPEPAPQAEAEATIAPEAWALRWSDVLNGTLVLVPAAVLILLLAGALVALGKAGRRRRRRRGADDAARILGAWHEQLDRLAERGVSPPVSLTFHEVAQHVRGSRGDVANPIAATAQLATTAIYAPELLGRPESDQAWEHEARLNAGLHPRRLSAARVRAAVDPRPLWTSWSVARRRRRAGESLEMGRYR</sequence>
<dbReference type="RefSeq" id="WP_090011409.1">
    <property type="nucleotide sequence ID" value="NZ_FNET01000017.1"/>
</dbReference>
<feature type="transmembrane region" description="Helical" evidence="2">
    <location>
        <begin position="136"/>
        <end position="153"/>
    </location>
</feature>
<keyword evidence="2" id="KW-1133">Transmembrane helix</keyword>
<accession>A0A1G9QWZ9</accession>
<dbReference type="InterPro" id="IPR002931">
    <property type="entry name" value="Transglutaminase-like"/>
</dbReference>
<dbReference type="InterPro" id="IPR052901">
    <property type="entry name" value="Bact_TGase-like"/>
</dbReference>
<reference evidence="5" key="1">
    <citation type="submission" date="2016-10" db="EMBL/GenBank/DDBJ databases">
        <authorList>
            <person name="Varghese N."/>
            <person name="Submissions S."/>
        </authorList>
    </citation>
    <scope>NUCLEOTIDE SEQUENCE [LARGE SCALE GENOMIC DNA]</scope>
    <source>
        <strain evidence="5">DSM 44796</strain>
    </source>
</reference>
<feature type="transmembrane region" description="Helical" evidence="2">
    <location>
        <begin position="110"/>
        <end position="129"/>
    </location>
</feature>
<feature type="domain" description="Transglutaminase-like" evidence="3">
    <location>
        <begin position="452"/>
        <end position="521"/>
    </location>
</feature>
<protein>
    <recommendedName>
        <fullName evidence="3">Transglutaminase-like domain-containing protein</fullName>
    </recommendedName>
</protein>
<dbReference type="InterPro" id="IPR025403">
    <property type="entry name" value="TgpA-like_C"/>
</dbReference>
<keyword evidence="2" id="KW-0472">Membrane</keyword>
<feature type="compositionally biased region" description="Pro residues" evidence="1">
    <location>
        <begin position="530"/>
        <end position="551"/>
    </location>
</feature>
<evidence type="ECO:0000256" key="2">
    <source>
        <dbReference type="SAM" id="Phobius"/>
    </source>
</evidence>